<gene>
    <name evidence="1" type="ORF">BHU61_12215</name>
</gene>
<name>A0A327ZQC4_9STAP</name>
<dbReference type="NCBIfam" id="NF005255">
    <property type="entry name" value="PRK06762.2-2"/>
    <property type="match status" value="1"/>
</dbReference>
<evidence type="ECO:0008006" key="3">
    <source>
        <dbReference type="Google" id="ProtNLM"/>
    </source>
</evidence>
<protein>
    <recommendedName>
        <fullName evidence="3">Kinase</fullName>
    </recommendedName>
</protein>
<dbReference type="InterPro" id="IPR027417">
    <property type="entry name" value="P-loop_NTPase"/>
</dbReference>
<evidence type="ECO:0000313" key="2">
    <source>
        <dbReference type="Proteomes" id="UP000249808"/>
    </source>
</evidence>
<comment type="caution">
    <text evidence="1">The sequence shown here is derived from an EMBL/GenBank/DDBJ whole genome shotgun (WGS) entry which is preliminary data.</text>
</comment>
<reference evidence="1 2" key="1">
    <citation type="journal article" date="2018" name="Front. Microbiol.">
        <title>Description and Comparative Genomics of Macrococcus caseolyticus subsp. hominis subsp. nov., Macrococcus goetzii sp. nov., Macrococcus epidermidis sp. nov., and Macrococcus bohemicus sp. nov., Novel Macrococci From Human Clinical Material With Virulence Potential and Suspected Uptake of Foreign DNA by Natural Transformation.</title>
        <authorList>
            <person name="Maslanova I."/>
            <person name="Wertheimer Z."/>
            <person name="Sedlacek I."/>
            <person name="Svec P."/>
            <person name="Indrakova A."/>
            <person name="Kovarovic V."/>
            <person name="Schumann P."/>
            <person name="Sproer C."/>
            <person name="Kralova S."/>
            <person name="Sedo O."/>
            <person name="Kristofova L."/>
            <person name="Vrbovska V."/>
            <person name="Fuzik T."/>
            <person name="Petras P."/>
            <person name="Zdrahal Z."/>
            <person name="Ruzickova V."/>
            <person name="Doskar J."/>
            <person name="Pantucek R."/>
        </authorList>
    </citation>
    <scope>NUCLEOTIDE SEQUENCE [LARGE SCALE GENOMIC DNA]</scope>
    <source>
        <strain evidence="1 2">01/688</strain>
    </source>
</reference>
<dbReference type="Proteomes" id="UP000249808">
    <property type="component" value="Unassembled WGS sequence"/>
</dbReference>
<dbReference type="Gene3D" id="3.40.50.300">
    <property type="entry name" value="P-loop containing nucleotide triphosphate hydrolases"/>
    <property type="match status" value="1"/>
</dbReference>
<sequence>MMGKFIILRGNSGSGKTSTAKLLQEALGEGTILISQDLLRREMLRVKDKVGNISTELMRTMIEFGMEQCKYVVVEGILTRRKHGDMLIEMVNKYNDASYVYYFDIPFEETLRRHQYKQNVEFGEDEMRQWFLDKDYLGVEGEFIITEELSQKDIIEMIKELVM</sequence>
<dbReference type="EMBL" id="PZJH01000009">
    <property type="protein sequence ID" value="RAK43784.1"/>
    <property type="molecule type" value="Genomic_DNA"/>
</dbReference>
<dbReference type="NCBIfam" id="NF005253">
    <property type="entry name" value="PRK06762.1-4"/>
    <property type="match status" value="1"/>
</dbReference>
<dbReference type="SUPFAM" id="SSF52540">
    <property type="entry name" value="P-loop containing nucleoside triphosphate hydrolases"/>
    <property type="match status" value="1"/>
</dbReference>
<proteinExistence type="predicted"/>
<organism evidence="1 2">
    <name type="scientific">Macrococcus epidermidis</name>
    <dbReference type="NCBI Taxonomy" id="1902580"/>
    <lineage>
        <taxon>Bacteria</taxon>
        <taxon>Bacillati</taxon>
        <taxon>Bacillota</taxon>
        <taxon>Bacilli</taxon>
        <taxon>Bacillales</taxon>
        <taxon>Staphylococcaceae</taxon>
        <taxon>Macrococcus</taxon>
    </lineage>
</organism>
<evidence type="ECO:0000313" key="1">
    <source>
        <dbReference type="EMBL" id="RAK43784.1"/>
    </source>
</evidence>
<keyword evidence="2" id="KW-1185">Reference proteome</keyword>
<accession>A0A327ZQC4</accession>
<dbReference type="AlphaFoldDB" id="A0A327ZQC4"/>
<dbReference type="Pfam" id="PF13671">
    <property type="entry name" value="AAA_33"/>
    <property type="match status" value="1"/>
</dbReference>